<reference evidence="4" key="1">
    <citation type="submission" date="2023-03" db="EMBL/GenBank/DDBJ databases">
        <authorList>
            <person name="Steffen K."/>
            <person name="Cardenas P."/>
        </authorList>
    </citation>
    <scope>NUCLEOTIDE SEQUENCE</scope>
</reference>
<dbReference type="GO" id="GO:0097730">
    <property type="term" value="C:non-motile cilium"/>
    <property type="evidence" value="ECO:0007669"/>
    <property type="project" value="TreeGrafter"/>
</dbReference>
<dbReference type="EMBL" id="CASHTH010004399">
    <property type="protein sequence ID" value="CAI8056785.1"/>
    <property type="molecule type" value="Genomic_DNA"/>
</dbReference>
<sequence length="222" mass="25260">MQYYSLPGVSLDGSVLHGSKPEHLAFNCTSTKFSVVDNMGFLNLYELDVHSGAEAAVVATQLELQRKDVWHLVWAEDNPDLFAVMEKTRMYIFRGVEPEEPIQSSAHICRFTEMTVKSVLMDEVMQDPENPSIQDHLLDLDIKSLRDTRSLLKSVGLKDTCQFIEDNPHPRLWKLLAEASLEQLELELAEKAFVRCKDFAGIQFVKKLHHLDVSNALNFLSL</sequence>
<keyword evidence="1" id="KW-0853">WD repeat</keyword>
<dbReference type="AlphaFoldDB" id="A0AA35XLI0"/>
<evidence type="ECO:0000256" key="1">
    <source>
        <dbReference type="ARBA" id="ARBA00022574"/>
    </source>
</evidence>
<comment type="caution">
    <text evidence="4">The sequence shown here is derived from an EMBL/GenBank/DDBJ whole genome shotgun (WGS) entry which is preliminary data.</text>
</comment>
<evidence type="ECO:0000259" key="3">
    <source>
        <dbReference type="Pfam" id="PF23390"/>
    </source>
</evidence>
<gene>
    <name evidence="4" type="ORF">GBAR_LOCUS30924</name>
</gene>
<name>A0AA35XLI0_GEOBA</name>
<dbReference type="Gene3D" id="1.25.40.470">
    <property type="match status" value="1"/>
</dbReference>
<dbReference type="PANTHER" id="PTHR12764:SF5">
    <property type="entry name" value="LD29485P"/>
    <property type="match status" value="1"/>
</dbReference>
<feature type="non-terminal residue" evidence="4">
    <location>
        <position position="222"/>
    </location>
</feature>
<dbReference type="GO" id="GO:0035721">
    <property type="term" value="P:intraciliary retrograde transport"/>
    <property type="evidence" value="ECO:0007669"/>
    <property type="project" value="TreeGrafter"/>
</dbReference>
<dbReference type="GO" id="GO:0030991">
    <property type="term" value="C:intraciliary transport particle A"/>
    <property type="evidence" value="ECO:0007669"/>
    <property type="project" value="TreeGrafter"/>
</dbReference>
<organism evidence="4 5">
    <name type="scientific">Geodia barretti</name>
    <name type="common">Barrett's horny sponge</name>
    <dbReference type="NCBI Taxonomy" id="519541"/>
    <lineage>
        <taxon>Eukaryota</taxon>
        <taxon>Metazoa</taxon>
        <taxon>Porifera</taxon>
        <taxon>Demospongiae</taxon>
        <taxon>Heteroscleromorpha</taxon>
        <taxon>Tetractinellida</taxon>
        <taxon>Astrophorina</taxon>
        <taxon>Geodiidae</taxon>
        <taxon>Geodia</taxon>
    </lineage>
</organism>
<dbReference type="InterPro" id="IPR039857">
    <property type="entry name" value="Ift122/121"/>
</dbReference>
<accession>A0AA35XLI0</accession>
<dbReference type="Proteomes" id="UP001174909">
    <property type="component" value="Unassembled WGS sequence"/>
</dbReference>
<protein>
    <submittedName>
        <fullName evidence="4">WD repeat-containing protein 35</fullName>
    </submittedName>
</protein>
<dbReference type="Pfam" id="PF23390">
    <property type="entry name" value="Beta-prop_WDR35_2nd"/>
    <property type="match status" value="1"/>
</dbReference>
<evidence type="ECO:0000256" key="2">
    <source>
        <dbReference type="ARBA" id="ARBA00022737"/>
    </source>
</evidence>
<evidence type="ECO:0000313" key="4">
    <source>
        <dbReference type="EMBL" id="CAI8056785.1"/>
    </source>
</evidence>
<dbReference type="InterPro" id="IPR056158">
    <property type="entry name" value="Beta-prop_IFT121_2nd"/>
</dbReference>
<dbReference type="PANTHER" id="PTHR12764">
    <property type="entry name" value="WD REPEAT DOMAIN-RELATED"/>
    <property type="match status" value="1"/>
</dbReference>
<proteinExistence type="predicted"/>
<dbReference type="GO" id="GO:1905515">
    <property type="term" value="P:non-motile cilium assembly"/>
    <property type="evidence" value="ECO:0007669"/>
    <property type="project" value="TreeGrafter"/>
</dbReference>
<evidence type="ECO:0000313" key="5">
    <source>
        <dbReference type="Proteomes" id="UP001174909"/>
    </source>
</evidence>
<keyword evidence="2" id="KW-0677">Repeat</keyword>
<keyword evidence="5" id="KW-1185">Reference proteome</keyword>
<feature type="domain" description="IFT121 second beta-propeller" evidence="3">
    <location>
        <begin position="2"/>
        <end position="140"/>
    </location>
</feature>
<dbReference type="GO" id="GO:0061512">
    <property type="term" value="P:protein localization to cilium"/>
    <property type="evidence" value="ECO:0007669"/>
    <property type="project" value="TreeGrafter"/>
</dbReference>